<proteinExistence type="predicted"/>
<protein>
    <submittedName>
        <fullName evidence="2">Uncharacterized protein</fullName>
    </submittedName>
</protein>
<dbReference type="Proteomes" id="UP000283895">
    <property type="component" value="Unassembled WGS sequence"/>
</dbReference>
<organism evidence="2 3">
    <name type="scientific">Cytospora schulzeri</name>
    <dbReference type="NCBI Taxonomy" id="448051"/>
    <lineage>
        <taxon>Eukaryota</taxon>
        <taxon>Fungi</taxon>
        <taxon>Dikarya</taxon>
        <taxon>Ascomycota</taxon>
        <taxon>Pezizomycotina</taxon>
        <taxon>Sordariomycetes</taxon>
        <taxon>Sordariomycetidae</taxon>
        <taxon>Diaporthales</taxon>
        <taxon>Cytosporaceae</taxon>
        <taxon>Cytospora</taxon>
    </lineage>
</organism>
<sequence>MTLLWTWSGFAFTRERTPRLDATLRQAQPYSSAHGDVATSNAVACLRVLVALRQFRDLPGLDRDVGLLLGWGHDNLVSPFQARLIQGRERYLARHRGRWRTQPRISWRITATRVAYYHHCLDAMRVIIATPGTILDLTPATTTNPALPRPPRPDWFRPRTRGTRHEEMEIRQEIERGLGLGLGLGASAGSSFELPLRPGGHGIPQLQPEPEPQQTATPAAATAIDAALVNAGPSFSLPLRQRDGEKGEESKRNGGQ</sequence>
<feature type="region of interest" description="Disordered" evidence="1">
    <location>
        <begin position="191"/>
        <end position="219"/>
    </location>
</feature>
<feature type="region of interest" description="Disordered" evidence="1">
    <location>
        <begin position="232"/>
        <end position="256"/>
    </location>
</feature>
<evidence type="ECO:0000256" key="1">
    <source>
        <dbReference type="SAM" id="MobiDB-lite"/>
    </source>
</evidence>
<dbReference type="AlphaFoldDB" id="A0A423VJ23"/>
<dbReference type="EMBL" id="LKEA01000059">
    <property type="protein sequence ID" value="ROV90919.1"/>
    <property type="molecule type" value="Genomic_DNA"/>
</dbReference>
<feature type="region of interest" description="Disordered" evidence="1">
    <location>
        <begin position="139"/>
        <end position="159"/>
    </location>
</feature>
<reference evidence="2 3" key="1">
    <citation type="submission" date="2015-09" db="EMBL/GenBank/DDBJ databases">
        <title>Host preference determinants of Valsa canker pathogens revealed by comparative genomics.</title>
        <authorList>
            <person name="Yin Z."/>
            <person name="Huang L."/>
        </authorList>
    </citation>
    <scope>NUCLEOTIDE SEQUENCE [LARGE SCALE GENOMIC DNA]</scope>
    <source>
        <strain evidence="2 3">03-1</strain>
    </source>
</reference>
<feature type="compositionally biased region" description="Basic and acidic residues" evidence="1">
    <location>
        <begin position="240"/>
        <end position="256"/>
    </location>
</feature>
<accession>A0A423VJ23</accession>
<dbReference type="OrthoDB" id="10493606at2759"/>
<evidence type="ECO:0000313" key="3">
    <source>
        <dbReference type="Proteomes" id="UP000283895"/>
    </source>
</evidence>
<keyword evidence="3" id="KW-1185">Reference proteome</keyword>
<name>A0A423VJ23_9PEZI</name>
<feature type="compositionally biased region" description="Low complexity" evidence="1">
    <location>
        <begin position="203"/>
        <end position="219"/>
    </location>
</feature>
<evidence type="ECO:0000313" key="2">
    <source>
        <dbReference type="EMBL" id="ROV90919.1"/>
    </source>
</evidence>
<gene>
    <name evidence="2" type="ORF">VMCG_09960</name>
</gene>
<comment type="caution">
    <text evidence="2">The sequence shown here is derived from an EMBL/GenBank/DDBJ whole genome shotgun (WGS) entry which is preliminary data.</text>
</comment>